<keyword evidence="4" id="KW-0863">Zinc-finger</keyword>
<keyword evidence="5" id="KW-0862">Zinc</keyword>
<dbReference type="PANTHER" id="PTHR42785:SF1">
    <property type="entry name" value="DNA TOPOISOMERASE"/>
    <property type="match status" value="1"/>
</dbReference>
<feature type="region of interest" description="Disordered" evidence="11">
    <location>
        <begin position="1"/>
        <end position="21"/>
    </location>
</feature>
<evidence type="ECO:0000256" key="9">
    <source>
        <dbReference type="ARBA" id="ARBA00023235"/>
    </source>
</evidence>
<comment type="function">
    <text evidence="10">Releases the supercoiling and torsional tension of DNA, which is introduced during the DNA replication and transcription, by transiently cleaving and rejoining one strand of the DNA duplex. Introduces a single-strand break via transesterification at a target site in duplex DNA. The scissile phosphodiester is attacked by the catalytic tyrosine of the enzyme, resulting in the formation of a DNA-(5'-phosphotyrosyl)-enzyme intermediate and the expulsion of a 3'-OH DNA strand. The free DNA strand then undergoes passage around the unbroken strand, thus removing DNA supercoils. Finally, in the religation step, the DNA 3'-OH attacks the covalent intermediate to expel the active-site tyrosine and restore the DNA phosphodiester backbone.</text>
</comment>
<evidence type="ECO:0000256" key="11">
    <source>
        <dbReference type="SAM" id="MobiDB-lite"/>
    </source>
</evidence>
<feature type="site" description="Interaction with DNA" evidence="10">
    <location>
        <position position="536"/>
    </location>
</feature>
<comment type="caution">
    <text evidence="14">The sequence shown here is derived from an EMBL/GenBank/DDBJ whole genome shotgun (WGS) entry which is preliminary data.</text>
</comment>
<sequence length="844" mass="93654">MARKLKQDDAGAPSPAEPTVKGSKLVIVESPSKAKTITKYLGKGYKVMASVGHIRDLPRKLGVDIENGFQEEYEISPAKEKVVRELRTAAKSASELVLATDPDREGEAISWHLLEAIKPPKSLPVSRVLFNEITPAGIQKAMAAPTVINKKLVDAQRARRVLDRLVGYKVSQVLWDKVRRGLSAGRVQSVAVRIIVDREKEILAFNPVEYWVLKGRFAAKLPPSFWMKLVKVGGEALQLGNKETKRRVADAVQAKDLKAKLEKATYTVTSLETKEKKRNPAAPFTTAKLQQESAQKLKMSVSRTMQNAQRLYEGVDFGEGPVGLITYMRTDSPRMAPEAIDATREFIAKKYGKEYLPAKARVYTGKAGAQDAHEAIRPTDITRTPESLRGHLEPDQFRLYALIWRRTMASQMEAARFDETVVQTEAEVGKETALFEAKGEIERFPGWLAVYRAEKTETEAESIADATKGDEEDEDEALLPALKLGEALKLEQLDADQQFTKPPARFNEATLVKELEEDGIGRPSTYASIISTIQDRDYVKKHEGRFKPTELGMVVTELLIQGFPRLLDSKYTSGMEGNLDLIEDGKLTFKKAMTDFYGPFEQALAAAGQDMQNLKAGVPTGEKCPKCGDRKKHPGVLLKRIGRNGLFVGCTNYSAEAEKDKCDYTADLEKMEEPEDAPECPLCGTTPMNLRKGQWGPFWACPNYPKCKGIVKADPKGIPVPPDEPIGEKCPNCGKDFVKRHGRYGEFICCIDYPTCKTVKKEILAVPCPKCGGGLSPRKTRFGKVFYGCTNYPKCDFTAWDKPVPVTCPACKNPSMGEKTRKPRGKDPIQVLICPKCGHEEPMG</sequence>
<dbReference type="InterPro" id="IPR003602">
    <property type="entry name" value="Topo_IA_DNA-bd_dom"/>
</dbReference>
<feature type="site" description="Interaction with DNA" evidence="10">
    <location>
        <position position="159"/>
    </location>
</feature>
<protein>
    <recommendedName>
        <fullName evidence="10">DNA topoisomerase 1</fullName>
        <ecNumber evidence="10">5.6.2.1</ecNumber>
    </recommendedName>
    <alternativeName>
        <fullName evidence="10">DNA topoisomerase I</fullName>
    </alternativeName>
</protein>
<dbReference type="Gene3D" id="3.30.65.10">
    <property type="entry name" value="Bacterial Topoisomerase I, domain 1"/>
    <property type="match status" value="4"/>
</dbReference>
<feature type="site" description="Interaction with DNA" evidence="10">
    <location>
        <position position="160"/>
    </location>
</feature>
<evidence type="ECO:0000259" key="13">
    <source>
        <dbReference type="PROSITE" id="PS52039"/>
    </source>
</evidence>
<name>A0ABQ5PTZ2_9BACT</name>
<dbReference type="InterPro" id="IPR034149">
    <property type="entry name" value="TOPRIM_TopoI"/>
</dbReference>
<keyword evidence="15" id="KW-1185">Reference proteome</keyword>
<evidence type="ECO:0000256" key="6">
    <source>
        <dbReference type="ARBA" id="ARBA00022842"/>
    </source>
</evidence>
<dbReference type="SMART" id="SM00493">
    <property type="entry name" value="TOPRIM"/>
    <property type="match status" value="1"/>
</dbReference>
<evidence type="ECO:0000256" key="10">
    <source>
        <dbReference type="HAMAP-Rule" id="MF_00952"/>
    </source>
</evidence>
<dbReference type="InterPro" id="IPR013825">
    <property type="entry name" value="Topo_IA_cen_sub2"/>
</dbReference>
<feature type="site" description="Interaction with DNA" evidence="10">
    <location>
        <position position="329"/>
    </location>
</feature>
<evidence type="ECO:0000256" key="1">
    <source>
        <dbReference type="ARBA" id="ARBA00000213"/>
    </source>
</evidence>
<dbReference type="PROSITE" id="PS00396">
    <property type="entry name" value="TOPO_IA_1"/>
    <property type="match status" value="1"/>
</dbReference>
<dbReference type="RefSeq" id="WP_285606026.1">
    <property type="nucleotide sequence ID" value="NZ_BSDC01000001.1"/>
</dbReference>
<dbReference type="InterPro" id="IPR005733">
    <property type="entry name" value="TopoI_bac-type"/>
</dbReference>
<feature type="domain" description="Topo IA-type catalytic" evidence="13">
    <location>
        <begin position="149"/>
        <end position="604"/>
    </location>
</feature>
<evidence type="ECO:0000256" key="4">
    <source>
        <dbReference type="ARBA" id="ARBA00022771"/>
    </source>
</evidence>
<comment type="subunit">
    <text evidence="10">Monomer.</text>
</comment>
<reference evidence="14" key="1">
    <citation type="journal article" date="2023" name="Antonie Van Leeuwenhoek">
        <title>Mesoterricola silvestris gen. nov., sp. nov., Mesoterricola sediminis sp. nov., Geothrix oryzae sp. nov., Geothrix edaphica sp. nov., Geothrix rubra sp. nov., and Geothrix limicola sp. nov., six novel members of Acidobacteriota isolated from soils.</title>
        <authorList>
            <person name="Itoh H."/>
            <person name="Sugisawa Y."/>
            <person name="Mise K."/>
            <person name="Xu Z."/>
            <person name="Kuniyasu M."/>
            <person name="Ushijima N."/>
            <person name="Kawano K."/>
            <person name="Kobayashi E."/>
            <person name="Shiratori Y."/>
            <person name="Masuda Y."/>
            <person name="Senoo K."/>
        </authorList>
    </citation>
    <scope>NUCLEOTIDE SEQUENCE</scope>
    <source>
        <strain evidence="14">Red802</strain>
    </source>
</reference>
<feature type="site" description="Interaction with DNA" evidence="10">
    <location>
        <position position="168"/>
    </location>
</feature>
<dbReference type="PROSITE" id="PS52039">
    <property type="entry name" value="TOPO_IA_2"/>
    <property type="match status" value="1"/>
</dbReference>
<keyword evidence="7 10" id="KW-0799">Topoisomerase</keyword>
<proteinExistence type="inferred from homology"/>
<dbReference type="InterPro" id="IPR013824">
    <property type="entry name" value="Topo_IA_cen_sub1"/>
</dbReference>
<feature type="site" description="Interaction with DNA" evidence="10">
    <location>
        <position position="53"/>
    </location>
</feature>
<dbReference type="Pfam" id="PF01396">
    <property type="entry name" value="Zn_ribbon_Top1"/>
    <property type="match status" value="4"/>
</dbReference>
<keyword evidence="3" id="KW-0479">Metal-binding</keyword>
<organism evidence="14 15">
    <name type="scientific">Geothrix edaphica</name>
    <dbReference type="NCBI Taxonomy" id="2927976"/>
    <lineage>
        <taxon>Bacteria</taxon>
        <taxon>Pseudomonadati</taxon>
        <taxon>Acidobacteriota</taxon>
        <taxon>Holophagae</taxon>
        <taxon>Holophagales</taxon>
        <taxon>Holophagaceae</taxon>
        <taxon>Geothrix</taxon>
    </lineage>
</organism>
<feature type="region of interest" description="Interaction with DNA" evidence="10">
    <location>
        <begin position="183"/>
        <end position="188"/>
    </location>
</feature>
<dbReference type="Gene3D" id="3.40.50.140">
    <property type="match status" value="1"/>
</dbReference>
<evidence type="ECO:0000256" key="2">
    <source>
        <dbReference type="ARBA" id="ARBA00009446"/>
    </source>
</evidence>
<evidence type="ECO:0000256" key="5">
    <source>
        <dbReference type="ARBA" id="ARBA00022833"/>
    </source>
</evidence>
<keyword evidence="6" id="KW-0460">Magnesium</keyword>
<dbReference type="SUPFAM" id="SSF56712">
    <property type="entry name" value="Prokaryotic type I DNA topoisomerase"/>
    <property type="match status" value="1"/>
</dbReference>
<evidence type="ECO:0000259" key="12">
    <source>
        <dbReference type="PROSITE" id="PS50880"/>
    </source>
</evidence>
<dbReference type="Gene3D" id="1.10.290.10">
    <property type="entry name" value="Topoisomerase I, domain 4"/>
    <property type="match status" value="1"/>
</dbReference>
<evidence type="ECO:0000256" key="7">
    <source>
        <dbReference type="ARBA" id="ARBA00023029"/>
    </source>
</evidence>
<dbReference type="InterPro" id="IPR013826">
    <property type="entry name" value="Topo_IA_cen_sub3"/>
</dbReference>
<dbReference type="SMART" id="SM00437">
    <property type="entry name" value="TOP1Ac"/>
    <property type="match status" value="1"/>
</dbReference>
<comment type="similarity">
    <text evidence="2 10">Belongs to the type IA topoisomerase family.</text>
</comment>
<evidence type="ECO:0000313" key="14">
    <source>
        <dbReference type="EMBL" id="GLH65935.1"/>
    </source>
</evidence>
<dbReference type="PRINTS" id="PR00417">
    <property type="entry name" value="PRTPISMRASEI"/>
</dbReference>
<evidence type="ECO:0000313" key="15">
    <source>
        <dbReference type="Proteomes" id="UP001165044"/>
    </source>
</evidence>
<feature type="site" description="Interaction with DNA" evidence="10">
    <location>
        <position position="175"/>
    </location>
</feature>
<evidence type="ECO:0000256" key="3">
    <source>
        <dbReference type="ARBA" id="ARBA00022723"/>
    </source>
</evidence>
<comment type="catalytic activity">
    <reaction evidence="1 10">
        <text>ATP-independent breakage of single-stranded DNA, followed by passage and rejoining.</text>
        <dbReference type="EC" id="5.6.2.1"/>
    </reaction>
</comment>
<dbReference type="InterPro" id="IPR013498">
    <property type="entry name" value="Topo_IA_Znf"/>
</dbReference>
<dbReference type="Pfam" id="PF01131">
    <property type="entry name" value="Topoisom_bac"/>
    <property type="match status" value="1"/>
</dbReference>
<dbReference type="InterPro" id="IPR013497">
    <property type="entry name" value="Topo_IA_cen"/>
</dbReference>
<keyword evidence="9 10" id="KW-0413">Isomerase</keyword>
<dbReference type="NCBIfam" id="TIGR01051">
    <property type="entry name" value="topA_bact"/>
    <property type="match status" value="1"/>
</dbReference>
<dbReference type="InterPro" id="IPR023405">
    <property type="entry name" value="Topo_IA_core_domain"/>
</dbReference>
<dbReference type="CDD" id="cd00186">
    <property type="entry name" value="TOP1Ac"/>
    <property type="match status" value="1"/>
</dbReference>
<dbReference type="Gene3D" id="1.10.460.10">
    <property type="entry name" value="Topoisomerase I, domain 2"/>
    <property type="match status" value="1"/>
</dbReference>
<dbReference type="Gene3D" id="2.70.20.10">
    <property type="entry name" value="Topoisomerase I, domain 3"/>
    <property type="match status" value="1"/>
</dbReference>
<dbReference type="PROSITE" id="PS50880">
    <property type="entry name" value="TOPRIM"/>
    <property type="match status" value="1"/>
</dbReference>
<dbReference type="SMART" id="SM00436">
    <property type="entry name" value="TOP1Bc"/>
    <property type="match status" value="1"/>
</dbReference>
<feature type="domain" description="Toprim" evidence="12">
    <location>
        <begin position="23"/>
        <end position="133"/>
    </location>
</feature>
<dbReference type="InterPro" id="IPR006171">
    <property type="entry name" value="TOPRIM_dom"/>
</dbReference>
<feature type="active site" description="O-(5'-phospho-DNA)-tyrosine intermediate" evidence="10">
    <location>
        <position position="327"/>
    </location>
</feature>
<feature type="site" description="Interaction with DNA" evidence="10">
    <location>
        <position position="163"/>
    </location>
</feature>
<dbReference type="InterPro" id="IPR000380">
    <property type="entry name" value="Topo_IA"/>
</dbReference>
<keyword evidence="8 10" id="KW-0238">DNA-binding</keyword>
<dbReference type="InterPro" id="IPR028612">
    <property type="entry name" value="Topoisom_1_IA"/>
</dbReference>
<dbReference type="Pfam" id="PF01751">
    <property type="entry name" value="Toprim"/>
    <property type="match status" value="1"/>
</dbReference>
<dbReference type="SUPFAM" id="SSF57783">
    <property type="entry name" value="Zinc beta-ribbon"/>
    <property type="match status" value="3"/>
</dbReference>
<gene>
    <name evidence="10 14" type="primary">topA</name>
    <name evidence="14" type="ORF">GETHED_02990</name>
</gene>
<dbReference type="InterPro" id="IPR023406">
    <property type="entry name" value="Topo_IA_AS"/>
</dbReference>
<accession>A0ABQ5PTZ2</accession>
<dbReference type="EC" id="5.6.2.1" evidence="10"/>
<dbReference type="CDD" id="cd03363">
    <property type="entry name" value="TOPRIM_TopoIA_TopoI"/>
    <property type="match status" value="1"/>
</dbReference>
<dbReference type="EMBL" id="BSDC01000001">
    <property type="protein sequence ID" value="GLH65935.1"/>
    <property type="molecule type" value="Genomic_DNA"/>
</dbReference>
<evidence type="ECO:0000256" key="8">
    <source>
        <dbReference type="ARBA" id="ARBA00023125"/>
    </source>
</evidence>
<dbReference type="HAMAP" id="MF_00952">
    <property type="entry name" value="Topoisom_1_prok"/>
    <property type="match status" value="1"/>
</dbReference>
<dbReference type="InterPro" id="IPR003601">
    <property type="entry name" value="Topo_IA_2"/>
</dbReference>
<dbReference type="PANTHER" id="PTHR42785">
    <property type="entry name" value="DNA TOPOISOMERASE, TYPE IA, CORE"/>
    <property type="match status" value="1"/>
</dbReference>
<dbReference type="Proteomes" id="UP001165044">
    <property type="component" value="Unassembled WGS sequence"/>
</dbReference>